<comment type="caution">
    <text evidence="2">The sequence shown here is derived from an EMBL/GenBank/DDBJ whole genome shotgun (WGS) entry which is preliminary data.</text>
</comment>
<feature type="region of interest" description="Disordered" evidence="1">
    <location>
        <begin position="330"/>
        <end position="361"/>
    </location>
</feature>
<feature type="region of interest" description="Disordered" evidence="1">
    <location>
        <begin position="67"/>
        <end position="131"/>
    </location>
</feature>
<dbReference type="Proteomes" id="UP001305414">
    <property type="component" value="Unassembled WGS sequence"/>
</dbReference>
<accession>A0AAN7UIZ1</accession>
<name>A0AAN7UIZ1_9PEZI</name>
<sequence length="361" mass="40536">MKAPVTKEYHGDDSSDSDAREAHELRLWPPPRLQAYCLDHFLMECEIYHEQENDRYNKLVAHSRESFLKKKPSSSQQQQHVMATATTVTAPVAPTRRQPSRRAKEKHTVIGTTPSNDPPRPRKSSSAPFKPAKLEKAFKESPQGSMFRILTEFWKKLELHKSWAEYRSLLESKVQELTSRLEVETGEPWLKRGVYQMTNRRKMQGKIIHADCVFRGPLGVECRYCGFVATVHEDEAVTPRKLAPPAAMRAIRRFSERGDGGGDTAAGSRLVLRGTDIIVDVCSGKAMIVLVNFKGLLDLCAEALEDEEVVLESPSSLSARLNTIQSGSKVARSGAVKRRLESGPGTPRRYKRKKSDVLPSV</sequence>
<dbReference type="AlphaFoldDB" id="A0AAN7UIZ1"/>
<reference evidence="2 3" key="1">
    <citation type="submission" date="2023-10" db="EMBL/GenBank/DDBJ databases">
        <title>Draft genome sequence of Xylaria bambusicola isolate GMP-LS, the root and basal stem rot pathogen of sugarcane in Indonesia.</title>
        <authorList>
            <person name="Selvaraj P."/>
            <person name="Muralishankar V."/>
            <person name="Muruganantham S."/>
            <person name="Sp S."/>
            <person name="Haryani S."/>
            <person name="Lau K.J.X."/>
            <person name="Naqvi N.I."/>
        </authorList>
    </citation>
    <scope>NUCLEOTIDE SEQUENCE [LARGE SCALE GENOMIC DNA]</scope>
    <source>
        <strain evidence="2">GMP-LS</strain>
    </source>
</reference>
<evidence type="ECO:0000313" key="3">
    <source>
        <dbReference type="Proteomes" id="UP001305414"/>
    </source>
</evidence>
<evidence type="ECO:0000313" key="2">
    <source>
        <dbReference type="EMBL" id="KAK5633360.1"/>
    </source>
</evidence>
<gene>
    <name evidence="2" type="ORF">RRF57_009075</name>
</gene>
<protein>
    <submittedName>
        <fullName evidence="2">Uncharacterized protein</fullName>
    </submittedName>
</protein>
<feature type="compositionally biased region" description="Low complexity" evidence="1">
    <location>
        <begin position="73"/>
        <end position="95"/>
    </location>
</feature>
<feature type="region of interest" description="Disordered" evidence="1">
    <location>
        <begin position="1"/>
        <end position="21"/>
    </location>
</feature>
<dbReference type="EMBL" id="JAWHQM010000031">
    <property type="protein sequence ID" value="KAK5633360.1"/>
    <property type="molecule type" value="Genomic_DNA"/>
</dbReference>
<organism evidence="2 3">
    <name type="scientific">Xylaria bambusicola</name>
    <dbReference type="NCBI Taxonomy" id="326684"/>
    <lineage>
        <taxon>Eukaryota</taxon>
        <taxon>Fungi</taxon>
        <taxon>Dikarya</taxon>
        <taxon>Ascomycota</taxon>
        <taxon>Pezizomycotina</taxon>
        <taxon>Sordariomycetes</taxon>
        <taxon>Xylariomycetidae</taxon>
        <taxon>Xylariales</taxon>
        <taxon>Xylariaceae</taxon>
        <taxon>Xylaria</taxon>
    </lineage>
</organism>
<evidence type="ECO:0000256" key="1">
    <source>
        <dbReference type="SAM" id="MobiDB-lite"/>
    </source>
</evidence>
<keyword evidence="3" id="KW-1185">Reference proteome</keyword>
<proteinExistence type="predicted"/>